<protein>
    <recommendedName>
        <fullName evidence="3">5'-nucleotidase</fullName>
        <ecNumber evidence="3">3.1.3.5</ecNumber>
    </recommendedName>
</protein>
<dbReference type="Proteomes" id="UP000095210">
    <property type="component" value="Chromosome"/>
</dbReference>
<gene>
    <name evidence="8" type="ORF">TL08_20345</name>
</gene>
<keyword evidence="9" id="KW-1185">Reference proteome</keyword>
<keyword evidence="5 8" id="KW-0378">Hydrolase</keyword>
<dbReference type="EMBL" id="CP014859">
    <property type="protein sequence ID" value="AOS64860.1"/>
    <property type="molecule type" value="Genomic_DNA"/>
</dbReference>
<evidence type="ECO:0000256" key="6">
    <source>
        <dbReference type="SAM" id="MobiDB-lite"/>
    </source>
</evidence>
<feature type="region of interest" description="Disordered" evidence="6">
    <location>
        <begin position="252"/>
        <end position="275"/>
    </location>
</feature>
<reference evidence="9" key="1">
    <citation type="submission" date="2016-03" db="EMBL/GenBank/DDBJ databases">
        <title>Complete genome sequence of the type strain Actinoalloteichus hymeniacidonis DSM 45092.</title>
        <authorList>
            <person name="Schaffert L."/>
            <person name="Albersmeier A."/>
            <person name="Winkler A."/>
            <person name="Kalinowski J."/>
            <person name="Zotchev S."/>
            <person name="Ruckert C."/>
        </authorList>
    </citation>
    <scope>NUCLEOTIDE SEQUENCE [LARGE SCALE GENOMIC DNA]</scope>
    <source>
        <strain evidence="9">HPA177(T) (DSM 45092(T))</strain>
    </source>
</reference>
<dbReference type="PANTHER" id="PTHR30457:SF0">
    <property type="entry name" value="PHOSPHATASE, PUTATIVE (AFU_ORTHOLOGUE AFUA_4G01070)-RELATED"/>
    <property type="match status" value="1"/>
</dbReference>
<dbReference type="KEGG" id="ahm:TL08_20345"/>
<evidence type="ECO:0000313" key="9">
    <source>
        <dbReference type="Proteomes" id="UP000095210"/>
    </source>
</evidence>
<dbReference type="GO" id="GO:0046872">
    <property type="term" value="F:metal ion binding"/>
    <property type="evidence" value="ECO:0007669"/>
    <property type="project" value="UniProtKB-KW"/>
</dbReference>
<dbReference type="GO" id="GO:0008253">
    <property type="term" value="F:5'-nucleotidase activity"/>
    <property type="evidence" value="ECO:0007669"/>
    <property type="project" value="UniProtKB-EC"/>
</dbReference>
<sequence>MRVLITNDDGIESPGLHALASAAVRQGWNVLVAAPAHESSGSSAAITSVQHDDHVVADERAVPGLLGAQCFAVQAAPAFIALAAARGAFGAAPELVLSGINLGQNVGRSVLHSGTLGAALTGGLHGARAMAVSLDTASPKVSTTAWEAAASGAWLAVSRLLAADAGTVFNVNLPVVEDPVDVLHKASLARFGAVQGHVDALTDGRLRVTTTRLDVEPDEGTDAALLATGLATITEVTSVCESNRARLPTRLDVEAGGGTPVGTGSDAVRRGAGRG</sequence>
<organism evidence="8 9">
    <name type="scientific">Actinoalloteichus hymeniacidonis</name>
    <dbReference type="NCBI Taxonomy" id="340345"/>
    <lineage>
        <taxon>Bacteria</taxon>
        <taxon>Bacillati</taxon>
        <taxon>Actinomycetota</taxon>
        <taxon>Actinomycetes</taxon>
        <taxon>Pseudonocardiales</taxon>
        <taxon>Pseudonocardiaceae</taxon>
        <taxon>Actinoalloteichus</taxon>
    </lineage>
</organism>
<dbReference type="EC" id="3.1.3.5" evidence="3"/>
<dbReference type="Gene3D" id="3.40.1210.10">
    <property type="entry name" value="Survival protein SurE-like phosphatase/nucleotidase"/>
    <property type="match status" value="1"/>
</dbReference>
<dbReference type="SUPFAM" id="SSF64167">
    <property type="entry name" value="SurE-like"/>
    <property type="match status" value="1"/>
</dbReference>
<comment type="similarity">
    <text evidence="2">Belongs to the SurE nucleotidase family.</text>
</comment>
<dbReference type="InterPro" id="IPR030048">
    <property type="entry name" value="SurE"/>
</dbReference>
<proteinExistence type="inferred from homology"/>
<evidence type="ECO:0000313" key="8">
    <source>
        <dbReference type="EMBL" id="AOS64860.1"/>
    </source>
</evidence>
<evidence type="ECO:0000256" key="4">
    <source>
        <dbReference type="ARBA" id="ARBA00022723"/>
    </source>
</evidence>
<dbReference type="PANTHER" id="PTHR30457">
    <property type="entry name" value="5'-NUCLEOTIDASE SURE"/>
    <property type="match status" value="1"/>
</dbReference>
<name>A0AAC9MZZ1_9PSEU</name>
<dbReference type="InterPro" id="IPR036523">
    <property type="entry name" value="SurE-like_sf"/>
</dbReference>
<feature type="domain" description="Survival protein SurE-like phosphatase/nucleotidase" evidence="7">
    <location>
        <begin position="3"/>
        <end position="178"/>
    </location>
</feature>
<keyword evidence="4" id="KW-0479">Metal-binding</keyword>
<evidence type="ECO:0000256" key="3">
    <source>
        <dbReference type="ARBA" id="ARBA00012643"/>
    </source>
</evidence>
<accession>A0AAC9MZZ1</accession>
<evidence type="ECO:0000256" key="2">
    <source>
        <dbReference type="ARBA" id="ARBA00011062"/>
    </source>
</evidence>
<evidence type="ECO:0000256" key="1">
    <source>
        <dbReference type="ARBA" id="ARBA00000815"/>
    </source>
</evidence>
<evidence type="ECO:0000259" key="7">
    <source>
        <dbReference type="Pfam" id="PF01975"/>
    </source>
</evidence>
<dbReference type="AlphaFoldDB" id="A0AAC9MZZ1"/>
<evidence type="ECO:0000256" key="5">
    <source>
        <dbReference type="ARBA" id="ARBA00022801"/>
    </source>
</evidence>
<dbReference type="Pfam" id="PF01975">
    <property type="entry name" value="SurE"/>
    <property type="match status" value="1"/>
</dbReference>
<comment type="catalytic activity">
    <reaction evidence="1">
        <text>a ribonucleoside 5'-phosphate + H2O = a ribonucleoside + phosphate</text>
        <dbReference type="Rhea" id="RHEA:12484"/>
        <dbReference type="ChEBI" id="CHEBI:15377"/>
        <dbReference type="ChEBI" id="CHEBI:18254"/>
        <dbReference type="ChEBI" id="CHEBI:43474"/>
        <dbReference type="ChEBI" id="CHEBI:58043"/>
        <dbReference type="EC" id="3.1.3.5"/>
    </reaction>
</comment>
<dbReference type="InterPro" id="IPR002828">
    <property type="entry name" value="SurE-like_Pase/nucleotidase"/>
</dbReference>